<dbReference type="EMBL" id="PPQW01000003">
    <property type="protein sequence ID" value="PNZ69421.1"/>
    <property type="molecule type" value="Genomic_DNA"/>
</dbReference>
<keyword evidence="2" id="KW-0456">Lyase</keyword>
<dbReference type="InterPro" id="IPR001544">
    <property type="entry name" value="Aminotrans_IV"/>
</dbReference>
<evidence type="ECO:0000313" key="1">
    <source>
        <dbReference type="EMBL" id="MDN4533981.1"/>
    </source>
</evidence>
<dbReference type="Proteomes" id="UP000242470">
    <property type="component" value="Unassembled WGS sequence"/>
</dbReference>
<organism evidence="2 3">
    <name type="scientific">Staphylococcus auricularis</name>
    <dbReference type="NCBI Taxonomy" id="29379"/>
    <lineage>
        <taxon>Bacteria</taxon>
        <taxon>Bacillati</taxon>
        <taxon>Bacillota</taxon>
        <taxon>Bacilli</taxon>
        <taxon>Bacillales</taxon>
        <taxon>Staphylococcaceae</taxon>
        <taxon>Staphylococcus</taxon>
    </lineage>
</organism>
<sequence>MELFETMRLENGTIKRLTYHFERMMRGSVDLGFDFSVQQWNQIIDELQSRYTKGVWRVKVTNDQQGSMHYTVAELPDKVEFTAKLQLIDDQTPIEERIHKTSNRDHLLHDHQTDLVLLYDQSGKILEFDIGNILMKKGDCYFTPTYDTDLLQGCMRQMLLDEDRIETQDIEVSGFTEAVKQGELKPYLINSLREVVPVEMKFETSDE</sequence>
<reference evidence="1" key="2">
    <citation type="submission" date="2023-07" db="EMBL/GenBank/DDBJ databases">
        <title>Evaluation of the beneficial properties of pineapple isolates.</title>
        <authorList>
            <person name="Adefiranye O."/>
        </authorList>
    </citation>
    <scope>NUCLEOTIDE SEQUENCE</scope>
    <source>
        <strain evidence="1">PAPLE_T1</strain>
    </source>
</reference>
<dbReference type="GO" id="GO:0008483">
    <property type="term" value="F:transaminase activity"/>
    <property type="evidence" value="ECO:0007669"/>
    <property type="project" value="UniProtKB-KW"/>
</dbReference>
<keyword evidence="1" id="KW-0032">Aminotransferase</keyword>
<dbReference type="GeneID" id="64982830"/>
<dbReference type="EMBL" id="JAUHQC010000013">
    <property type="protein sequence ID" value="MDN4533981.1"/>
    <property type="molecule type" value="Genomic_DNA"/>
</dbReference>
<dbReference type="InterPro" id="IPR036038">
    <property type="entry name" value="Aminotransferase-like"/>
</dbReference>
<proteinExistence type="predicted"/>
<comment type="caution">
    <text evidence="2">The sequence shown here is derived from an EMBL/GenBank/DDBJ whole genome shotgun (WGS) entry which is preliminary data.</text>
</comment>
<protein>
    <submittedName>
        <fullName evidence="2">Aminodeoxychorismate lyase</fullName>
    </submittedName>
    <submittedName>
        <fullName evidence="1">Aminotransferase class IV</fullName>
    </submittedName>
</protein>
<dbReference type="RefSeq" id="WP_059108124.1">
    <property type="nucleotide sequence ID" value="NZ_AP024589.1"/>
</dbReference>
<keyword evidence="1" id="KW-0808">Transferase</keyword>
<gene>
    <name evidence="2" type="ORF">CD158_00630</name>
    <name evidence="1" type="ORF">QYH67_10505</name>
</gene>
<accession>A0AAP8PQW8</accession>
<dbReference type="InterPro" id="IPR043131">
    <property type="entry name" value="BCAT-like_N"/>
</dbReference>
<dbReference type="Proteomes" id="UP001171687">
    <property type="component" value="Unassembled WGS sequence"/>
</dbReference>
<reference evidence="2 3" key="1">
    <citation type="submission" date="2017-08" db="EMBL/GenBank/DDBJ databases">
        <title>Draft genome sequences of 64 type strains of genus Staph aureus.</title>
        <authorList>
            <person name="Cole K."/>
            <person name="Golubchik T."/>
            <person name="Russell J."/>
            <person name="Foster D."/>
            <person name="Llewelyn M."/>
            <person name="Wilson D."/>
            <person name="Crook D."/>
            <person name="Paul J."/>
        </authorList>
    </citation>
    <scope>NUCLEOTIDE SEQUENCE [LARGE SCALE GENOMIC DNA]</scope>
    <source>
        <strain evidence="2 3">NCTC 12101</strain>
    </source>
</reference>
<dbReference type="AlphaFoldDB" id="A0AAP8PQW8"/>
<dbReference type="SUPFAM" id="SSF56752">
    <property type="entry name" value="D-aminoacid aminotransferase-like PLP-dependent enzymes"/>
    <property type="match status" value="1"/>
</dbReference>
<dbReference type="Pfam" id="PF01063">
    <property type="entry name" value="Aminotran_4"/>
    <property type="match status" value="1"/>
</dbReference>
<evidence type="ECO:0000313" key="3">
    <source>
        <dbReference type="Proteomes" id="UP000242470"/>
    </source>
</evidence>
<dbReference type="GO" id="GO:0016829">
    <property type="term" value="F:lyase activity"/>
    <property type="evidence" value="ECO:0007669"/>
    <property type="project" value="UniProtKB-KW"/>
</dbReference>
<evidence type="ECO:0000313" key="2">
    <source>
        <dbReference type="EMBL" id="PNZ69421.1"/>
    </source>
</evidence>
<name>A0AAP8PQW8_9STAP</name>
<dbReference type="Gene3D" id="3.20.10.10">
    <property type="entry name" value="D-amino Acid Aminotransferase, subunit A, domain 2"/>
    <property type="match status" value="1"/>
</dbReference>
<dbReference type="InterPro" id="IPR043132">
    <property type="entry name" value="BCAT-like_C"/>
</dbReference>
<dbReference type="Gene3D" id="3.30.470.10">
    <property type="match status" value="1"/>
</dbReference>